<dbReference type="PANTHER" id="PTHR33671:SF1">
    <property type="entry name" value="DUF688 FAMILY PROTEIN"/>
    <property type="match status" value="1"/>
</dbReference>
<keyword evidence="3" id="KW-1185">Reference proteome</keyword>
<dbReference type="PANTHER" id="PTHR33671">
    <property type="entry name" value="N-METHYLTRANSFERASE, PUTATIVE (DUF688)-RELATED"/>
    <property type="match status" value="1"/>
</dbReference>
<feature type="region of interest" description="Disordered" evidence="1">
    <location>
        <begin position="43"/>
        <end position="91"/>
    </location>
</feature>
<evidence type="ECO:0000313" key="3">
    <source>
        <dbReference type="Proteomes" id="UP001187192"/>
    </source>
</evidence>
<dbReference type="Gramene" id="FCD_00015277-RA">
    <property type="protein sequence ID" value="FCD_00015277-RA:cds"/>
    <property type="gene ID" value="FCD_00015277"/>
</dbReference>
<name>A0AA87ZWS3_FICCA</name>
<protein>
    <submittedName>
        <fullName evidence="2">Uncharacterized protein</fullName>
    </submittedName>
</protein>
<proteinExistence type="predicted"/>
<evidence type="ECO:0000256" key="1">
    <source>
        <dbReference type="SAM" id="MobiDB-lite"/>
    </source>
</evidence>
<dbReference type="EMBL" id="BTGU01000011">
    <property type="protein sequence ID" value="GMN40395.1"/>
    <property type="molecule type" value="Genomic_DNA"/>
</dbReference>
<feature type="compositionally biased region" description="Polar residues" evidence="1">
    <location>
        <begin position="230"/>
        <end position="248"/>
    </location>
</feature>
<accession>A0AA87ZWS3</accession>
<evidence type="ECO:0000313" key="2">
    <source>
        <dbReference type="EMBL" id="GMN40395.1"/>
    </source>
</evidence>
<reference evidence="2" key="1">
    <citation type="submission" date="2023-07" db="EMBL/GenBank/DDBJ databases">
        <title>draft genome sequence of fig (Ficus carica).</title>
        <authorList>
            <person name="Takahashi T."/>
            <person name="Nishimura K."/>
        </authorList>
    </citation>
    <scope>NUCLEOTIDE SEQUENCE</scope>
</reference>
<dbReference type="Proteomes" id="UP001187192">
    <property type="component" value="Unassembled WGS sequence"/>
</dbReference>
<organism evidence="2 3">
    <name type="scientific">Ficus carica</name>
    <name type="common">Common fig</name>
    <dbReference type="NCBI Taxonomy" id="3494"/>
    <lineage>
        <taxon>Eukaryota</taxon>
        <taxon>Viridiplantae</taxon>
        <taxon>Streptophyta</taxon>
        <taxon>Embryophyta</taxon>
        <taxon>Tracheophyta</taxon>
        <taxon>Spermatophyta</taxon>
        <taxon>Magnoliopsida</taxon>
        <taxon>eudicotyledons</taxon>
        <taxon>Gunneridae</taxon>
        <taxon>Pentapetalae</taxon>
        <taxon>rosids</taxon>
        <taxon>fabids</taxon>
        <taxon>Rosales</taxon>
        <taxon>Moraceae</taxon>
        <taxon>Ficeae</taxon>
        <taxon>Ficus</taxon>
    </lineage>
</organism>
<dbReference type="InterPro" id="IPR007789">
    <property type="entry name" value="DUF688"/>
</dbReference>
<sequence>MEQQTDHDHNYHQLRNTLNFNAPLLSTRRPANSASLELSCPSIRCRNSTSGDAHHRIPFSWEKAPGKPKDDAKSSTRDDENDTPRPKLPPSLWRYQQFISTTTTTPTTITTKNVGNNDDDDGCDGYVDEYYNDDDEDDINDRPDYDIFSDAVDVLSLSEAIDIAERSQKAQESSATTDGLRLKIIEESRRDNQYPDFIIQRFLPDAAALATASALSAMSLKKSCDDFRKSQMTNSSTNSERVSTTTSYSSPKGCGLDLFFPWRMKHRLCGNVKSPVRRGSTFTSGVQLQRSHNKKNG</sequence>
<feature type="compositionally biased region" description="Basic and acidic residues" evidence="1">
    <location>
        <begin position="64"/>
        <end position="85"/>
    </location>
</feature>
<gene>
    <name evidence="2" type="ORF">TIFTF001_009615</name>
</gene>
<dbReference type="Pfam" id="PF05097">
    <property type="entry name" value="DUF688"/>
    <property type="match status" value="1"/>
</dbReference>
<comment type="caution">
    <text evidence="2">The sequence shown here is derived from an EMBL/GenBank/DDBJ whole genome shotgun (WGS) entry which is preliminary data.</text>
</comment>
<feature type="region of interest" description="Disordered" evidence="1">
    <location>
        <begin position="228"/>
        <end position="248"/>
    </location>
</feature>
<dbReference type="AlphaFoldDB" id="A0AA87ZWS3"/>